<sequence>MSASLPRRRWFRPAAAAVALLLMSGSALPGRTAEGGRTIRVMTFNLRGAADPPPRDWRTRLPLVERLLRRHEPDLLGVQEARWRQMRDLAAALPDYGWVGLGSQGGTRDQFLSVFYRRDRFELLDFDHFWLSSTPSVIGSSTWGNSYARMVTWAKLRDRRTGAVLYHLNTHLDNKSAYSRLRSAELILDRVRRLQRGIPVVLTGDFNSAAGASPAYTALTAPGAFRDTWTAASRHGPQYRTDAHWEPPVKDGERVDWILSRGAVRTDWAEIDPYPADGRYASDHDPVVAHLRIGAG</sequence>
<evidence type="ECO:0000256" key="1">
    <source>
        <dbReference type="SAM" id="SignalP"/>
    </source>
</evidence>
<dbReference type="GO" id="GO:0000175">
    <property type="term" value="F:3'-5'-RNA exonuclease activity"/>
    <property type="evidence" value="ECO:0007669"/>
    <property type="project" value="TreeGrafter"/>
</dbReference>
<feature type="signal peptide" evidence="1">
    <location>
        <begin position="1"/>
        <end position="29"/>
    </location>
</feature>
<keyword evidence="3" id="KW-0255">Endonuclease</keyword>
<feature type="domain" description="Endonuclease/exonuclease/phosphatase" evidence="2">
    <location>
        <begin position="42"/>
        <end position="284"/>
    </location>
</feature>
<dbReference type="AlphaFoldDB" id="A0A5D0ND62"/>
<dbReference type="Pfam" id="PF03372">
    <property type="entry name" value="Exo_endo_phos"/>
    <property type="match status" value="1"/>
</dbReference>
<dbReference type="CDD" id="cd09083">
    <property type="entry name" value="EEP-1"/>
    <property type="match status" value="1"/>
</dbReference>
<dbReference type="InterPro" id="IPR050410">
    <property type="entry name" value="CCR4/nocturin_mRNA_transcr"/>
</dbReference>
<gene>
    <name evidence="3" type="ORF">FXF69_31635</name>
</gene>
<comment type="caution">
    <text evidence="3">The sequence shown here is derived from an EMBL/GenBank/DDBJ whole genome shotgun (WGS) entry which is preliminary data.</text>
</comment>
<keyword evidence="4" id="KW-1185">Reference proteome</keyword>
<dbReference type="RefSeq" id="WP_067887911.1">
    <property type="nucleotide sequence ID" value="NZ_VSFG01000008.1"/>
</dbReference>
<dbReference type="PROSITE" id="PS51318">
    <property type="entry name" value="TAT"/>
    <property type="match status" value="1"/>
</dbReference>
<dbReference type="InterPro" id="IPR036691">
    <property type="entry name" value="Endo/exonu/phosph_ase_sf"/>
</dbReference>
<feature type="chain" id="PRO_5038502285" evidence="1">
    <location>
        <begin position="30"/>
        <end position="296"/>
    </location>
</feature>
<dbReference type="GO" id="GO:0004519">
    <property type="term" value="F:endonuclease activity"/>
    <property type="evidence" value="ECO:0007669"/>
    <property type="project" value="UniProtKB-KW"/>
</dbReference>
<accession>A0A5D0ND62</accession>
<dbReference type="EMBL" id="VSFG01000008">
    <property type="protein sequence ID" value="TYB42370.1"/>
    <property type="molecule type" value="Genomic_DNA"/>
</dbReference>
<keyword evidence="1" id="KW-0732">Signal</keyword>
<evidence type="ECO:0000313" key="4">
    <source>
        <dbReference type="Proteomes" id="UP000323380"/>
    </source>
</evidence>
<evidence type="ECO:0000313" key="3">
    <source>
        <dbReference type="EMBL" id="TYB42370.1"/>
    </source>
</evidence>
<dbReference type="STRING" id="1220554.GCA_001552135_01862"/>
<reference evidence="3 4" key="1">
    <citation type="submission" date="2019-08" db="EMBL/GenBank/DDBJ databases">
        <title>Actinomadura sp. nov. CYP1-5 isolated from mountain soil.</title>
        <authorList>
            <person name="Songsumanus A."/>
            <person name="Kuncharoen N."/>
            <person name="Kudo T."/>
            <person name="Yuki M."/>
            <person name="Igarashi Y."/>
            <person name="Tanasupawat S."/>
        </authorList>
    </citation>
    <scope>NUCLEOTIDE SEQUENCE [LARGE SCALE GENOMIC DNA]</scope>
    <source>
        <strain evidence="3 4">JCM 14158</strain>
    </source>
</reference>
<dbReference type="Gene3D" id="3.60.10.10">
    <property type="entry name" value="Endonuclease/exonuclease/phosphatase"/>
    <property type="match status" value="1"/>
</dbReference>
<dbReference type="InterPro" id="IPR005135">
    <property type="entry name" value="Endo/exonuclease/phosphatase"/>
</dbReference>
<evidence type="ECO:0000259" key="2">
    <source>
        <dbReference type="Pfam" id="PF03372"/>
    </source>
</evidence>
<dbReference type="PANTHER" id="PTHR12121:SF36">
    <property type="entry name" value="ENDONUCLEASE_EXONUCLEASE_PHOSPHATASE DOMAIN-CONTAINING PROTEIN"/>
    <property type="match status" value="1"/>
</dbReference>
<keyword evidence="3" id="KW-0269">Exonuclease</keyword>
<keyword evidence="3" id="KW-0540">Nuclease</keyword>
<dbReference type="PANTHER" id="PTHR12121">
    <property type="entry name" value="CARBON CATABOLITE REPRESSOR PROTEIN 4"/>
    <property type="match status" value="1"/>
</dbReference>
<dbReference type="SUPFAM" id="SSF56219">
    <property type="entry name" value="DNase I-like"/>
    <property type="match status" value="1"/>
</dbReference>
<name>A0A5D0ND62_9ACTN</name>
<keyword evidence="3" id="KW-0378">Hydrolase</keyword>
<proteinExistence type="predicted"/>
<dbReference type="InterPro" id="IPR006311">
    <property type="entry name" value="TAT_signal"/>
</dbReference>
<protein>
    <submittedName>
        <fullName evidence="3">Endonuclease/exonuclease/phosphatase family protein</fullName>
    </submittedName>
</protein>
<organism evidence="3 4">
    <name type="scientific">Actinomadura chibensis</name>
    <dbReference type="NCBI Taxonomy" id="392828"/>
    <lineage>
        <taxon>Bacteria</taxon>
        <taxon>Bacillati</taxon>
        <taxon>Actinomycetota</taxon>
        <taxon>Actinomycetes</taxon>
        <taxon>Streptosporangiales</taxon>
        <taxon>Thermomonosporaceae</taxon>
        <taxon>Actinomadura</taxon>
    </lineage>
</organism>
<dbReference type="Proteomes" id="UP000323380">
    <property type="component" value="Unassembled WGS sequence"/>
</dbReference>